<proteinExistence type="predicted"/>
<keyword evidence="1" id="KW-0472">Membrane</keyword>
<name>A0A9X1DBV7_9SPHN</name>
<reference evidence="3" key="1">
    <citation type="submission" date="2021-05" db="EMBL/GenBank/DDBJ databases">
        <title>Genome of Sphingobium sp. strain.</title>
        <authorList>
            <person name="Fan R."/>
        </authorList>
    </citation>
    <scope>NUCLEOTIDE SEQUENCE</scope>
    <source>
        <strain evidence="3">H33</strain>
    </source>
</reference>
<evidence type="ECO:0000313" key="3">
    <source>
        <dbReference type="EMBL" id="MBT2187262.1"/>
    </source>
</evidence>
<keyword evidence="1" id="KW-1133">Transmembrane helix</keyword>
<feature type="domain" description="TadE-like" evidence="2">
    <location>
        <begin position="14"/>
        <end position="56"/>
    </location>
</feature>
<gene>
    <name evidence="3" type="ORF">KK488_09930</name>
</gene>
<dbReference type="EMBL" id="JAHGAW010000006">
    <property type="protein sequence ID" value="MBT2187262.1"/>
    <property type="molecule type" value="Genomic_DNA"/>
</dbReference>
<evidence type="ECO:0000259" key="2">
    <source>
        <dbReference type="Pfam" id="PF07811"/>
    </source>
</evidence>
<accession>A0A9X1DBV7</accession>
<evidence type="ECO:0000313" key="4">
    <source>
        <dbReference type="Proteomes" id="UP001138757"/>
    </source>
</evidence>
<organism evidence="3 4">
    <name type="scientific">Sphingobium nicotianae</name>
    <dbReference type="NCBI Taxonomy" id="2782607"/>
    <lineage>
        <taxon>Bacteria</taxon>
        <taxon>Pseudomonadati</taxon>
        <taxon>Pseudomonadota</taxon>
        <taxon>Alphaproteobacteria</taxon>
        <taxon>Sphingomonadales</taxon>
        <taxon>Sphingomonadaceae</taxon>
        <taxon>Sphingobium</taxon>
    </lineage>
</organism>
<dbReference type="AlphaFoldDB" id="A0A9X1DBV7"/>
<evidence type="ECO:0000256" key="1">
    <source>
        <dbReference type="SAM" id="Phobius"/>
    </source>
</evidence>
<dbReference type="InterPro" id="IPR012495">
    <property type="entry name" value="TadE-like_dom"/>
</dbReference>
<comment type="caution">
    <text evidence="3">The sequence shown here is derived from an EMBL/GenBank/DDBJ whole genome shotgun (WGS) entry which is preliminary data.</text>
</comment>
<protein>
    <submittedName>
        <fullName evidence="3">Pilus assembly protein</fullName>
    </submittedName>
</protein>
<keyword evidence="4" id="KW-1185">Reference proteome</keyword>
<dbReference type="Proteomes" id="UP001138757">
    <property type="component" value="Unassembled WGS sequence"/>
</dbReference>
<keyword evidence="1" id="KW-0812">Transmembrane</keyword>
<dbReference type="Pfam" id="PF07811">
    <property type="entry name" value="TadE"/>
    <property type="match status" value="1"/>
</dbReference>
<sequence length="162" mass="16866">MTRLLASFLRDRRGTAAAEMALVTPLLIIIMFGAFEAGNYFWNEHVLIKAVRDGARFAGRQSFGKYSCAAVTDSAAASAIRAVTRTGSPSGTTPRIAGWTDAQVTLAVSCVSGESGIYAANAGDAPRVTVSATVPYTALFGSLIFANDLNLVASAQSPVMGI</sequence>
<dbReference type="RefSeq" id="WP_214623077.1">
    <property type="nucleotide sequence ID" value="NZ_JAHGAW010000006.1"/>
</dbReference>
<feature type="transmembrane region" description="Helical" evidence="1">
    <location>
        <begin position="21"/>
        <end position="42"/>
    </location>
</feature>